<accession>A0A183UBN7</accession>
<evidence type="ECO:0000313" key="5">
    <source>
        <dbReference type="WBParaSite" id="TCNE_0000590701-mRNA-1"/>
    </source>
</evidence>
<feature type="transmembrane region" description="Helical" evidence="2">
    <location>
        <begin position="92"/>
        <end position="116"/>
    </location>
</feature>
<keyword evidence="2" id="KW-1133">Transmembrane helix</keyword>
<feature type="region of interest" description="Disordered" evidence="1">
    <location>
        <begin position="123"/>
        <end position="280"/>
    </location>
</feature>
<sequence length="280" mass="31213">MCGRPDESTTVVQQESKTIADRIRCALDETDGDNQVEPTGLWQPNDEVLLIPLESCLFGLKSSKDFSKSTMGTMPNRSNCKHTMLNAITTALLWNFAFAYLLVVAIISISLASCGCRRKELKSEQRAEHSSGLDTWNKTDGKKKSKADKEKMKKGGKQSKKDALKAESQAKKGEKGETKADSKQESEAKTDDADGTDKQKEKAIPGISESIEALDEPRKFLPETPEEQEAYKKIVQGKMRAAKDNETVEDAVSDWGEVQKVEGMPRKERGRRKEHFMEGH</sequence>
<organism evidence="4 5">
    <name type="scientific">Toxocara canis</name>
    <name type="common">Canine roundworm</name>
    <dbReference type="NCBI Taxonomy" id="6265"/>
    <lineage>
        <taxon>Eukaryota</taxon>
        <taxon>Metazoa</taxon>
        <taxon>Ecdysozoa</taxon>
        <taxon>Nematoda</taxon>
        <taxon>Chromadorea</taxon>
        <taxon>Rhabditida</taxon>
        <taxon>Spirurina</taxon>
        <taxon>Ascaridomorpha</taxon>
        <taxon>Ascaridoidea</taxon>
        <taxon>Toxocaridae</taxon>
        <taxon>Toxocara</taxon>
    </lineage>
</organism>
<evidence type="ECO:0000313" key="4">
    <source>
        <dbReference type="Proteomes" id="UP000050794"/>
    </source>
</evidence>
<feature type="compositionally biased region" description="Basic and acidic residues" evidence="1">
    <location>
        <begin position="257"/>
        <end position="267"/>
    </location>
</feature>
<protein>
    <submittedName>
        <fullName evidence="3 5">Uncharacterized protein</fullName>
    </submittedName>
</protein>
<name>A0A183UBN7_TOXCA</name>
<gene>
    <name evidence="3" type="ORF">TCNE_LOCUS5907</name>
</gene>
<reference evidence="5" key="1">
    <citation type="submission" date="2016-06" db="UniProtKB">
        <authorList>
            <consortium name="WormBaseParasite"/>
        </authorList>
    </citation>
    <scope>IDENTIFICATION</scope>
</reference>
<dbReference type="EMBL" id="UYWY01019407">
    <property type="protein sequence ID" value="VDM37158.1"/>
    <property type="molecule type" value="Genomic_DNA"/>
</dbReference>
<proteinExistence type="predicted"/>
<evidence type="ECO:0000256" key="2">
    <source>
        <dbReference type="SAM" id="Phobius"/>
    </source>
</evidence>
<evidence type="ECO:0000256" key="1">
    <source>
        <dbReference type="SAM" id="MobiDB-lite"/>
    </source>
</evidence>
<keyword evidence="2" id="KW-0472">Membrane</keyword>
<keyword evidence="2" id="KW-0812">Transmembrane</keyword>
<dbReference type="Proteomes" id="UP000050794">
    <property type="component" value="Unassembled WGS sequence"/>
</dbReference>
<keyword evidence="4" id="KW-1185">Reference proteome</keyword>
<dbReference type="AlphaFoldDB" id="A0A183UBN7"/>
<feature type="compositionally biased region" description="Basic and acidic residues" evidence="1">
    <location>
        <begin position="123"/>
        <end position="203"/>
    </location>
</feature>
<dbReference type="WBParaSite" id="TCNE_0000590701-mRNA-1">
    <property type="protein sequence ID" value="TCNE_0000590701-mRNA-1"/>
    <property type="gene ID" value="TCNE_0000590701"/>
</dbReference>
<reference evidence="3 4" key="2">
    <citation type="submission" date="2018-11" db="EMBL/GenBank/DDBJ databases">
        <authorList>
            <consortium name="Pathogen Informatics"/>
        </authorList>
    </citation>
    <scope>NUCLEOTIDE SEQUENCE [LARGE SCALE GENOMIC DNA]</scope>
</reference>
<evidence type="ECO:0000313" key="3">
    <source>
        <dbReference type="EMBL" id="VDM37158.1"/>
    </source>
</evidence>